<reference evidence="1 2" key="1">
    <citation type="journal article" date="2010" name="J. Bacteriol.">
        <title>Biochemical characterization of a novel indole prenyltransferase from Streptomyces sp. SN-593.</title>
        <authorList>
            <person name="Takahashi S."/>
            <person name="Takagi H."/>
            <person name="Toyoda A."/>
            <person name="Uramoto M."/>
            <person name="Nogawa T."/>
            <person name="Ueki M."/>
            <person name="Sakaki Y."/>
            <person name="Osada H."/>
        </authorList>
    </citation>
    <scope>NUCLEOTIDE SEQUENCE [LARGE SCALE GENOMIC DNA]</scope>
    <source>
        <strain evidence="1 2">SN-593</strain>
    </source>
</reference>
<proteinExistence type="predicted"/>
<dbReference type="RefSeq" id="WP_202234620.1">
    <property type="nucleotide sequence ID" value="NZ_AP018365.1"/>
</dbReference>
<reference evidence="1 2" key="3">
    <citation type="journal article" date="2011" name="Nat. Chem. Biol.">
        <title>Reveromycin A biosynthesis uses RevG and RevJ for stereospecific spiroacetal formation.</title>
        <authorList>
            <person name="Takahashi S."/>
            <person name="Toyoda A."/>
            <person name="Sekiyama Y."/>
            <person name="Takagi H."/>
            <person name="Nogawa T."/>
            <person name="Uramoto M."/>
            <person name="Suzuki R."/>
            <person name="Koshino H."/>
            <person name="Kumano T."/>
            <person name="Panthee S."/>
            <person name="Dairi T."/>
            <person name="Ishikawa J."/>
            <person name="Ikeda H."/>
            <person name="Sakaki Y."/>
            <person name="Osada H."/>
        </authorList>
    </citation>
    <scope>NUCLEOTIDE SEQUENCE [LARGE SCALE GENOMIC DNA]</scope>
    <source>
        <strain evidence="1 2">SN-593</strain>
    </source>
</reference>
<protein>
    <submittedName>
        <fullName evidence="1">Uncharacterized protein</fullName>
    </submittedName>
</protein>
<dbReference type="Proteomes" id="UP000595703">
    <property type="component" value="Chromosome"/>
</dbReference>
<dbReference type="EMBL" id="AP018365">
    <property type="protein sequence ID" value="BBA98479.1"/>
    <property type="molecule type" value="Genomic_DNA"/>
</dbReference>
<name>A0A7U3VPC6_9ACTN</name>
<sequence length="118" mass="13583">MNLETTRWLLAPVRQWRAHQLMRYHGPSLDYTTAWSLIALSHTPGEFDFVQQAAHEAGADSEAGVHHDDWNLLSPHERDRRSRWLLRKGQSPIEQLGLSHDVLVRAGISVTDWGRPNR</sequence>
<reference evidence="1 2" key="2">
    <citation type="journal article" date="2011" name="J. Antibiot.">
        <title>Furaquinocins I and J: novel polyketide isoprenoid hybrid compounds from Streptomyces reveromyceticus SN-593.</title>
        <authorList>
            <person name="Panthee S."/>
            <person name="Takahashi S."/>
            <person name="Takagi H."/>
            <person name="Nogawa T."/>
            <person name="Oowada E."/>
            <person name="Uramoto M."/>
            <person name="Osada H."/>
        </authorList>
    </citation>
    <scope>NUCLEOTIDE SEQUENCE [LARGE SCALE GENOMIC DNA]</scope>
    <source>
        <strain evidence="1 2">SN-593</strain>
    </source>
</reference>
<dbReference type="KEGG" id="arev:RVR_4669"/>
<dbReference type="AlphaFoldDB" id="A0A7U3VPC6"/>
<gene>
    <name evidence="1" type="ORF">RVR_4669</name>
</gene>
<evidence type="ECO:0000313" key="1">
    <source>
        <dbReference type="EMBL" id="BBA98479.1"/>
    </source>
</evidence>
<reference evidence="1 2" key="4">
    <citation type="journal article" date="2020" name="Sci. Rep.">
        <title>beta-carboline chemical signals induce reveromycin production through a LuxR family regulator in Streptomyces sp. SN-593.</title>
        <authorList>
            <person name="Panthee S."/>
            <person name="Kito N."/>
            <person name="Hayashi T."/>
            <person name="Shimizu T."/>
            <person name="Ishikawa J."/>
            <person name="Hamamoto H."/>
            <person name="Osada H."/>
            <person name="Takahashi S."/>
        </authorList>
    </citation>
    <scope>NUCLEOTIDE SEQUENCE [LARGE SCALE GENOMIC DNA]</scope>
    <source>
        <strain evidence="1 2">SN-593</strain>
    </source>
</reference>
<keyword evidence="2" id="KW-1185">Reference proteome</keyword>
<evidence type="ECO:0000313" key="2">
    <source>
        <dbReference type="Proteomes" id="UP000595703"/>
    </source>
</evidence>
<accession>A0A7U3VPC6</accession>
<organism evidence="1 2">
    <name type="scientific">Actinacidiphila reveromycinica</name>
    <dbReference type="NCBI Taxonomy" id="659352"/>
    <lineage>
        <taxon>Bacteria</taxon>
        <taxon>Bacillati</taxon>
        <taxon>Actinomycetota</taxon>
        <taxon>Actinomycetes</taxon>
        <taxon>Kitasatosporales</taxon>
        <taxon>Streptomycetaceae</taxon>
        <taxon>Actinacidiphila</taxon>
    </lineage>
</organism>